<keyword evidence="7" id="KW-1185">Reference proteome</keyword>
<reference evidence="6" key="1">
    <citation type="submission" date="2022-08" db="EMBL/GenBank/DDBJ databases">
        <title>Novel sulfate-reducing endosymbionts in the free-living metamonad Anaeramoeba.</title>
        <authorList>
            <person name="Jerlstrom-Hultqvist J."/>
            <person name="Cepicka I."/>
            <person name="Gallot-Lavallee L."/>
            <person name="Salas-Leiva D."/>
            <person name="Curtis B.A."/>
            <person name="Zahonova K."/>
            <person name="Pipaliya S."/>
            <person name="Dacks J."/>
            <person name="Roger A.J."/>
        </authorList>
    </citation>
    <scope>NUCLEOTIDE SEQUENCE</scope>
    <source>
        <strain evidence="6">Schooner1</strain>
    </source>
</reference>
<dbReference type="SMART" id="SM00586">
    <property type="entry name" value="ZnF_DBF"/>
    <property type="match status" value="1"/>
</dbReference>
<evidence type="ECO:0000256" key="1">
    <source>
        <dbReference type="ARBA" id="ARBA00022723"/>
    </source>
</evidence>
<keyword evidence="1" id="KW-0479">Metal-binding</keyword>
<evidence type="ECO:0000256" key="2">
    <source>
        <dbReference type="ARBA" id="ARBA00022771"/>
    </source>
</evidence>
<comment type="caution">
    <text evidence="6">The sequence shown here is derived from an EMBL/GenBank/DDBJ whole genome shotgun (WGS) entry which is preliminary data.</text>
</comment>
<proteinExistence type="predicted"/>
<dbReference type="Proteomes" id="UP001150062">
    <property type="component" value="Unassembled WGS sequence"/>
</dbReference>
<dbReference type="Pfam" id="PF07535">
    <property type="entry name" value="zf-DBF"/>
    <property type="match status" value="1"/>
</dbReference>
<gene>
    <name evidence="6" type="ORF">M0813_00312</name>
</gene>
<dbReference type="InterPro" id="IPR006572">
    <property type="entry name" value="Znf_DBF"/>
</dbReference>
<name>A0ABQ8YAQ8_9EUKA</name>
<evidence type="ECO:0000313" key="6">
    <source>
        <dbReference type="EMBL" id="KAJ6241609.1"/>
    </source>
</evidence>
<evidence type="ECO:0000256" key="4">
    <source>
        <dbReference type="PROSITE-ProRule" id="PRU00600"/>
    </source>
</evidence>
<keyword evidence="2 4" id="KW-0863">Zinc-finger</keyword>
<dbReference type="InterPro" id="IPR038545">
    <property type="entry name" value="Znf_DBF_sf"/>
</dbReference>
<evidence type="ECO:0000313" key="7">
    <source>
        <dbReference type="Proteomes" id="UP001150062"/>
    </source>
</evidence>
<feature type="domain" description="DBF4-type" evidence="5">
    <location>
        <begin position="358"/>
        <end position="407"/>
    </location>
</feature>
<dbReference type="Gene3D" id="6.10.250.3410">
    <property type="entry name" value="DBF zinc finger"/>
    <property type="match status" value="1"/>
</dbReference>
<sequence length="554" mass="65533">MIKPLSPNILQGKIFYLEVQDQQILQDTTQKLIYFGGQISTFLNGSVNCLVTDKIDHCTQPLHKPFFEQNTFSFSQFLQPTYQTPNVTTKLFNNTQQLRRSQQILQLLNFNSSISIAKQLGINVQSVHDVRIWLNKNILEMQYHNNNSVKESIQTNDQLTFSNKTNKLLFYLNDQTNKEQENNLSNNIFKKRTDTSWFPNTQNKIENDGNSRRKVNLLLEANIFLQNEEEKMKNQQIQTERVCGNFKEKENVNINTYKNTNAYFNIRANSKRTEIGIEKEKPKFTKINKIKNDSNICPYIKYESTNSVSCPVFKEFKECTIPDTLSFLYKRSRPRNRTFSFEYLRSKRKQKIKQIPPKVIANGYCEICKKRYQKIEKHILDKKHRKFARNNEKYFEIDLLFDHIQNNFTNQPKLSPEIKSKNKINNSSPLEKSEVILLNLSIPNKKKIKNKKQIKNKKRIKNKKKFKITIKGKNKGYQDINIICNQSRKRKNDYLGKNTNDNFMKKNNNPKEIKQKLQPIYPQLENDNNKLLISEHNLEIKKLIKINKKQIILK</sequence>
<organism evidence="6 7">
    <name type="scientific">Anaeramoeba flamelloides</name>
    <dbReference type="NCBI Taxonomy" id="1746091"/>
    <lineage>
        <taxon>Eukaryota</taxon>
        <taxon>Metamonada</taxon>
        <taxon>Anaeramoebidae</taxon>
        <taxon>Anaeramoeba</taxon>
    </lineage>
</organism>
<dbReference type="PROSITE" id="PS51265">
    <property type="entry name" value="ZF_DBF4"/>
    <property type="match status" value="1"/>
</dbReference>
<dbReference type="EMBL" id="JAOAOG010000191">
    <property type="protein sequence ID" value="KAJ6241609.1"/>
    <property type="molecule type" value="Genomic_DNA"/>
</dbReference>
<protein>
    <submittedName>
        <fullName evidence="6">Protein dbf4</fullName>
    </submittedName>
</protein>
<evidence type="ECO:0000259" key="5">
    <source>
        <dbReference type="PROSITE" id="PS51265"/>
    </source>
</evidence>
<accession>A0ABQ8YAQ8</accession>
<evidence type="ECO:0000256" key="3">
    <source>
        <dbReference type="ARBA" id="ARBA00022833"/>
    </source>
</evidence>
<keyword evidence="3" id="KW-0862">Zinc</keyword>